<dbReference type="AlphaFoldDB" id="A0A0R3MXT8"/>
<dbReference type="Proteomes" id="UP000051660">
    <property type="component" value="Unassembled WGS sequence"/>
</dbReference>
<proteinExistence type="predicted"/>
<reference evidence="1 2" key="1">
    <citation type="submission" date="2014-03" db="EMBL/GenBank/DDBJ databases">
        <title>Bradyrhizobium valentinum sp. nov., isolated from effective nodules of Lupinus mariae-josephae, a lupine endemic of basic-lime soils in Eastern Spain.</title>
        <authorList>
            <person name="Duran D."/>
            <person name="Rey L."/>
            <person name="Navarro A."/>
            <person name="Busquets A."/>
            <person name="Imperial J."/>
            <person name="Ruiz-Argueso T."/>
        </authorList>
    </citation>
    <scope>NUCLEOTIDE SEQUENCE [LARGE SCALE GENOMIC DNA]</scope>
    <source>
        <strain evidence="1 2">CCBAU 23086</strain>
    </source>
</reference>
<comment type="caution">
    <text evidence="1">The sequence shown here is derived from an EMBL/GenBank/DDBJ whole genome shotgun (WGS) entry which is preliminary data.</text>
</comment>
<evidence type="ECO:0000313" key="1">
    <source>
        <dbReference type="EMBL" id="KRR24852.1"/>
    </source>
</evidence>
<gene>
    <name evidence="1" type="ORF">CQ14_05830</name>
</gene>
<sequence length="126" mass="13808">MFASRVRRLWDRQEQLLSIEQEGNMPLSISMIALSSQLVVAVADRVPTFDINRSCKLDAAAATGLTLDQSVKSCVDDENRARQELTSQWSSFPAAGKANCIPQESIGGTPSYVSLLTCLQMGTWAR</sequence>
<organism evidence="1 2">
    <name type="scientific">Bradyrhizobium lablabi</name>
    <dbReference type="NCBI Taxonomy" id="722472"/>
    <lineage>
        <taxon>Bacteria</taxon>
        <taxon>Pseudomonadati</taxon>
        <taxon>Pseudomonadota</taxon>
        <taxon>Alphaproteobacteria</taxon>
        <taxon>Hyphomicrobiales</taxon>
        <taxon>Nitrobacteraceae</taxon>
        <taxon>Bradyrhizobium</taxon>
    </lineage>
</organism>
<accession>A0A0R3MXT8</accession>
<protein>
    <submittedName>
        <fullName evidence="1">Uncharacterized protein</fullName>
    </submittedName>
</protein>
<dbReference type="EMBL" id="LLYB01000060">
    <property type="protein sequence ID" value="KRR24852.1"/>
    <property type="molecule type" value="Genomic_DNA"/>
</dbReference>
<name>A0A0R3MXT8_9BRAD</name>
<evidence type="ECO:0000313" key="2">
    <source>
        <dbReference type="Proteomes" id="UP000051660"/>
    </source>
</evidence>